<organism evidence="4 5">
    <name type="scientific">Neocallimastix californiae</name>
    <dbReference type="NCBI Taxonomy" id="1754190"/>
    <lineage>
        <taxon>Eukaryota</taxon>
        <taxon>Fungi</taxon>
        <taxon>Fungi incertae sedis</taxon>
        <taxon>Chytridiomycota</taxon>
        <taxon>Chytridiomycota incertae sedis</taxon>
        <taxon>Neocallimastigomycetes</taxon>
        <taxon>Neocallimastigales</taxon>
        <taxon>Neocallimastigaceae</taxon>
        <taxon>Neocallimastix</taxon>
    </lineage>
</organism>
<dbReference type="InterPro" id="IPR000719">
    <property type="entry name" value="Prot_kinase_dom"/>
</dbReference>
<dbReference type="InterPro" id="IPR008271">
    <property type="entry name" value="Ser/Thr_kinase_AS"/>
</dbReference>
<keyword evidence="4" id="KW-0418">Kinase</keyword>
<dbReference type="EMBL" id="MCOG01000309">
    <property type="protein sequence ID" value="ORY19952.1"/>
    <property type="molecule type" value="Genomic_DNA"/>
</dbReference>
<dbReference type="GO" id="GO:0035556">
    <property type="term" value="P:intracellular signal transduction"/>
    <property type="evidence" value="ECO:0007669"/>
    <property type="project" value="TreeGrafter"/>
</dbReference>
<evidence type="ECO:0000259" key="3">
    <source>
        <dbReference type="PROSITE" id="PS50011"/>
    </source>
</evidence>
<evidence type="ECO:0000256" key="1">
    <source>
        <dbReference type="ARBA" id="ARBA00022741"/>
    </source>
</evidence>
<dbReference type="GO" id="GO:0005829">
    <property type="term" value="C:cytosol"/>
    <property type="evidence" value="ECO:0007669"/>
    <property type="project" value="TreeGrafter"/>
</dbReference>
<dbReference type="Pfam" id="PF00069">
    <property type="entry name" value="Pkinase"/>
    <property type="match status" value="1"/>
</dbReference>
<keyword evidence="5" id="KW-1185">Reference proteome</keyword>
<dbReference type="GO" id="GO:0005524">
    <property type="term" value="F:ATP binding"/>
    <property type="evidence" value="ECO:0007669"/>
    <property type="project" value="UniProtKB-KW"/>
</dbReference>
<evidence type="ECO:0000256" key="2">
    <source>
        <dbReference type="ARBA" id="ARBA00022840"/>
    </source>
</evidence>
<keyword evidence="4" id="KW-0808">Transferase</keyword>
<dbReference type="GO" id="GO:0045719">
    <property type="term" value="P:negative regulation of glycogen biosynthetic process"/>
    <property type="evidence" value="ECO:0007669"/>
    <property type="project" value="TreeGrafter"/>
</dbReference>
<dbReference type="GO" id="GO:0004674">
    <property type="term" value="F:protein serine/threonine kinase activity"/>
    <property type="evidence" value="ECO:0007669"/>
    <property type="project" value="TreeGrafter"/>
</dbReference>
<comment type="caution">
    <text evidence="4">The sequence shown here is derived from an EMBL/GenBank/DDBJ whole genome shotgun (WGS) entry which is preliminary data.</text>
</comment>
<dbReference type="Proteomes" id="UP000193920">
    <property type="component" value="Unassembled WGS sequence"/>
</dbReference>
<evidence type="ECO:0000313" key="5">
    <source>
        <dbReference type="Proteomes" id="UP000193920"/>
    </source>
</evidence>
<dbReference type="SUPFAM" id="SSF56112">
    <property type="entry name" value="Protein kinase-like (PK-like)"/>
    <property type="match status" value="1"/>
</dbReference>
<keyword evidence="1" id="KW-0547">Nucleotide-binding</keyword>
<dbReference type="GO" id="GO:0005634">
    <property type="term" value="C:nucleus"/>
    <property type="evidence" value="ECO:0007669"/>
    <property type="project" value="TreeGrafter"/>
</dbReference>
<dbReference type="Gene3D" id="1.10.510.10">
    <property type="entry name" value="Transferase(Phosphotransferase) domain 1"/>
    <property type="match status" value="1"/>
</dbReference>
<dbReference type="PANTHER" id="PTHR24346:SF51">
    <property type="entry name" value="PAS DOMAIN-CONTAINING SERINE_THREONINE-PROTEIN KINASE"/>
    <property type="match status" value="1"/>
</dbReference>
<name>A0A1Y2ABS4_9FUNG</name>
<dbReference type="OrthoDB" id="4062651at2759"/>
<reference evidence="4 5" key="1">
    <citation type="submission" date="2016-08" db="EMBL/GenBank/DDBJ databases">
        <title>A Parts List for Fungal Cellulosomes Revealed by Comparative Genomics.</title>
        <authorList>
            <consortium name="DOE Joint Genome Institute"/>
            <person name="Haitjema C.H."/>
            <person name="Gilmore S.P."/>
            <person name="Henske J.K."/>
            <person name="Solomon K.V."/>
            <person name="De Groot R."/>
            <person name="Kuo A."/>
            <person name="Mondo S.J."/>
            <person name="Salamov A.A."/>
            <person name="Labutti K."/>
            <person name="Zhao Z."/>
            <person name="Chiniquy J."/>
            <person name="Barry K."/>
            <person name="Brewer H.M."/>
            <person name="Purvine S.O."/>
            <person name="Wright A.T."/>
            <person name="Boxma B."/>
            <person name="Van Alen T."/>
            <person name="Hackstein J.H."/>
            <person name="Baker S.E."/>
            <person name="Grigoriev I.V."/>
            <person name="O'Malley M.A."/>
        </authorList>
    </citation>
    <scope>NUCLEOTIDE SEQUENCE [LARGE SCALE GENOMIC DNA]</scope>
    <source>
        <strain evidence="4 5">G1</strain>
    </source>
</reference>
<dbReference type="STRING" id="1754190.A0A1Y2ABS4"/>
<dbReference type="PROSITE" id="PS50011">
    <property type="entry name" value="PROTEIN_KINASE_DOM"/>
    <property type="match status" value="1"/>
</dbReference>
<dbReference type="InterPro" id="IPR011009">
    <property type="entry name" value="Kinase-like_dom_sf"/>
</dbReference>
<dbReference type="AlphaFoldDB" id="A0A1Y2ABS4"/>
<keyword evidence="2" id="KW-0067">ATP-binding</keyword>
<evidence type="ECO:0000313" key="4">
    <source>
        <dbReference type="EMBL" id="ORY19952.1"/>
    </source>
</evidence>
<gene>
    <name evidence="4" type="ORF">LY90DRAFT_677051</name>
</gene>
<feature type="domain" description="Protein kinase" evidence="3">
    <location>
        <begin position="1"/>
        <end position="231"/>
    </location>
</feature>
<sequence>MLIYCNSKYTVNLIDHYNDQIITIFVIDLFGIIWTPENLIINPLKNQGLDYEFYKDNCNKKEKRINQRDLYACAKIHKYFPDSVIKFIMKQLMTTLYYFHTELGVTHGDIKLQNILINQNYEIKIIDFSAMRFIKNGKVKTFSGARLFAAPEALKGNFDGRLNDIWAAGVVFYLLLFGINKNLEFDNEEYHSLLLIPNSINNDAIDLLRLLLTFDYTKRPFIEQIMKHPYLV</sequence>
<dbReference type="SMART" id="SM00220">
    <property type="entry name" value="S_TKc"/>
    <property type="match status" value="1"/>
</dbReference>
<proteinExistence type="predicted"/>
<accession>A0A1Y2ABS4</accession>
<dbReference type="PROSITE" id="PS00108">
    <property type="entry name" value="PROTEIN_KINASE_ST"/>
    <property type="match status" value="1"/>
</dbReference>
<protein>
    <submittedName>
        <fullName evidence="4">Kinase-like protein</fullName>
    </submittedName>
</protein>
<dbReference type="PANTHER" id="PTHR24346">
    <property type="entry name" value="MAP/MICROTUBULE AFFINITY-REGULATING KINASE"/>
    <property type="match status" value="1"/>
</dbReference>